<dbReference type="SUPFAM" id="SSF56281">
    <property type="entry name" value="Metallo-hydrolase/oxidoreductase"/>
    <property type="match status" value="1"/>
</dbReference>
<evidence type="ECO:0000259" key="2">
    <source>
        <dbReference type="Pfam" id="PF12706"/>
    </source>
</evidence>
<proteinExistence type="predicted"/>
<dbReference type="OrthoDB" id="332863at2759"/>
<sequence>MSPSSASFIRPAHHANESGTLFRNPWPSAEKPTWAEMSTVRNPLSWYNSHELKKHKRAKEIEVVQLDWGVSSLKSRGLKKEKCVIGTWLGHAGAMVEIPLHGFPKNQEEKSLWVLFDPIFSTRAGPMQYIGPGRLKDSPCQVSDFLACDAVAISHNHYDHLDLSSIKAVSKKFPKCKYFVPLGNKSWFSSIGVPAELIFELDWWEDREFSLHDWGYHVKQENVEAKMRFTCVPAQHNTGRGTLDQGTTLWCGWIVEQLLSPKEKQPGDLTTDTKRIGAIYHAGDTGYRRSAKSEEICPAFKEIGQKFGPFDLSFLPLWRGGTLGFVSSIGLRLSHHDIPQTFHASPTDAIAIHQDVKSKNSIGVHFGTFIGSENESYEAVIEFDEAREKQGLLDLNDLNESENGRSGTLDIGGSIAIEIT</sequence>
<dbReference type="GO" id="GO:0008270">
    <property type="term" value="F:zinc ion binding"/>
    <property type="evidence" value="ECO:0007669"/>
    <property type="project" value="InterPro"/>
</dbReference>
<reference evidence="3" key="1">
    <citation type="journal article" date="2021" name="IMA Fungus">
        <title>Genomic characterization of three marine fungi, including Emericellopsis atlantica sp. nov. with signatures of a generalist lifestyle and marine biomass degradation.</title>
        <authorList>
            <person name="Hagestad O.C."/>
            <person name="Hou L."/>
            <person name="Andersen J.H."/>
            <person name="Hansen E.H."/>
            <person name="Altermark B."/>
            <person name="Li C."/>
            <person name="Kuhnert E."/>
            <person name="Cox R.J."/>
            <person name="Crous P.W."/>
            <person name="Spatafora J.W."/>
            <person name="Lail K."/>
            <person name="Amirebrahimi M."/>
            <person name="Lipzen A."/>
            <person name="Pangilinan J."/>
            <person name="Andreopoulos W."/>
            <person name="Hayes R.D."/>
            <person name="Ng V."/>
            <person name="Grigoriev I.V."/>
            <person name="Jackson S.A."/>
            <person name="Sutton T.D.S."/>
            <person name="Dobson A.D.W."/>
            <person name="Rama T."/>
        </authorList>
    </citation>
    <scope>NUCLEOTIDE SEQUENCE</scope>
    <source>
        <strain evidence="3">TRa018bII</strain>
    </source>
</reference>
<keyword evidence="4" id="KW-1185">Reference proteome</keyword>
<dbReference type="PIRSF" id="PIRSF038896">
    <property type="entry name" value="NAPE-PLD"/>
    <property type="match status" value="1"/>
</dbReference>
<dbReference type="EMBL" id="MU251525">
    <property type="protein sequence ID" value="KAG9232885.1"/>
    <property type="molecule type" value="Genomic_DNA"/>
</dbReference>
<dbReference type="GO" id="GO:0070292">
    <property type="term" value="P:N-acylphosphatidylethanolamine metabolic process"/>
    <property type="evidence" value="ECO:0007669"/>
    <property type="project" value="TreeGrafter"/>
</dbReference>
<evidence type="ECO:0000313" key="4">
    <source>
        <dbReference type="Proteomes" id="UP000824998"/>
    </source>
</evidence>
<dbReference type="Gene3D" id="3.60.15.10">
    <property type="entry name" value="Ribonuclease Z/Hydroxyacylglutathione hydrolase-like"/>
    <property type="match status" value="1"/>
</dbReference>
<dbReference type="GO" id="GO:0005737">
    <property type="term" value="C:cytoplasm"/>
    <property type="evidence" value="ECO:0007669"/>
    <property type="project" value="TreeGrafter"/>
</dbReference>
<dbReference type="GO" id="GO:0070290">
    <property type="term" value="F:N-acylphosphatidylethanolamine-specific phospholipase D activity"/>
    <property type="evidence" value="ECO:0007669"/>
    <property type="project" value="InterPro"/>
</dbReference>
<feature type="domain" description="Metallo-beta-lactamase" evidence="2">
    <location>
        <begin position="113"/>
        <end position="366"/>
    </location>
</feature>
<accession>A0A9P7YFX8</accession>
<dbReference type="Pfam" id="PF12706">
    <property type="entry name" value="Lactamase_B_2"/>
    <property type="match status" value="1"/>
</dbReference>
<evidence type="ECO:0000313" key="3">
    <source>
        <dbReference type="EMBL" id="KAG9232885.1"/>
    </source>
</evidence>
<name>A0A9P7YFX8_9HELO</name>
<evidence type="ECO:0000256" key="1">
    <source>
        <dbReference type="PIRSR" id="PIRSR038896-50"/>
    </source>
</evidence>
<organism evidence="3 4">
    <name type="scientific">Amylocarpus encephaloides</name>
    <dbReference type="NCBI Taxonomy" id="45428"/>
    <lineage>
        <taxon>Eukaryota</taxon>
        <taxon>Fungi</taxon>
        <taxon>Dikarya</taxon>
        <taxon>Ascomycota</taxon>
        <taxon>Pezizomycotina</taxon>
        <taxon>Leotiomycetes</taxon>
        <taxon>Helotiales</taxon>
        <taxon>Helotiales incertae sedis</taxon>
        <taxon>Amylocarpus</taxon>
    </lineage>
</organism>
<feature type="binding site" evidence="1">
    <location>
        <position position="158"/>
    </location>
    <ligand>
        <name>an N-acyl-1,2-diacyl-sn-glycero-3-phosphoethanolamine</name>
        <dbReference type="ChEBI" id="CHEBI:62537"/>
    </ligand>
</feature>
<dbReference type="InterPro" id="IPR024884">
    <property type="entry name" value="NAPE-PLD"/>
</dbReference>
<dbReference type="InterPro" id="IPR001279">
    <property type="entry name" value="Metallo-B-lactamas"/>
</dbReference>
<dbReference type="InterPro" id="IPR036866">
    <property type="entry name" value="RibonucZ/Hydroxyglut_hydro"/>
</dbReference>
<comment type="caution">
    <text evidence="3">The sequence shown here is derived from an EMBL/GenBank/DDBJ whole genome shotgun (WGS) entry which is preliminary data.</text>
</comment>
<gene>
    <name evidence="3" type="ORF">BJ875DRAFT_465611</name>
</gene>
<dbReference type="GO" id="GO:0070291">
    <property type="term" value="P:N-acylethanolamine metabolic process"/>
    <property type="evidence" value="ECO:0007669"/>
    <property type="project" value="TreeGrafter"/>
</dbReference>
<dbReference type="Proteomes" id="UP000824998">
    <property type="component" value="Unassembled WGS sequence"/>
</dbReference>
<dbReference type="AlphaFoldDB" id="A0A9P7YFX8"/>
<feature type="binding site" evidence="1">
    <location>
        <position position="343"/>
    </location>
    <ligand>
        <name>an N-acyl-1,2-diacyl-sn-glycero-3-phosphoethanolamine</name>
        <dbReference type="ChEBI" id="CHEBI:62537"/>
    </ligand>
</feature>
<protein>
    <submittedName>
        <fullName evidence="3">Beta-lactamase superfamily domain-containing protein</fullName>
    </submittedName>
</protein>
<dbReference type="PANTHER" id="PTHR15032">
    <property type="entry name" value="N-ACYL-PHOSPHATIDYLETHANOLAMINE-HYDROLYZING PHOSPHOLIPASE D"/>
    <property type="match status" value="1"/>
</dbReference>
<dbReference type="PANTHER" id="PTHR15032:SF27">
    <property type="entry name" value="N-ACYL-PHOSPHATIDYLETHANOLAMINE-HYDROLYZING PHOSPHOLIPASE D"/>
    <property type="match status" value="1"/>
</dbReference>